<evidence type="ECO:0000259" key="1">
    <source>
        <dbReference type="Pfam" id="PF13482"/>
    </source>
</evidence>
<evidence type="ECO:0000313" key="3">
    <source>
        <dbReference type="Proteomes" id="UP000176355"/>
    </source>
</evidence>
<evidence type="ECO:0000313" key="2">
    <source>
        <dbReference type="EMBL" id="OHA42908.1"/>
    </source>
</evidence>
<accession>A0A1G2P3I8</accession>
<dbReference type="Pfam" id="PF13482">
    <property type="entry name" value="RNase_H_2"/>
    <property type="match status" value="1"/>
</dbReference>
<comment type="caution">
    <text evidence="2">The sequence shown here is derived from an EMBL/GenBank/DDBJ whole genome shotgun (WGS) entry which is preliminary data.</text>
</comment>
<dbReference type="Proteomes" id="UP000176355">
    <property type="component" value="Unassembled WGS sequence"/>
</dbReference>
<dbReference type="InterPro" id="IPR036397">
    <property type="entry name" value="RNaseH_sf"/>
</dbReference>
<dbReference type="GO" id="GO:0003676">
    <property type="term" value="F:nucleic acid binding"/>
    <property type="evidence" value="ECO:0007669"/>
    <property type="project" value="InterPro"/>
</dbReference>
<name>A0A1G2P3I8_9BACT</name>
<feature type="domain" description="YprB ribonuclease H-like" evidence="1">
    <location>
        <begin position="4"/>
        <end position="153"/>
    </location>
</feature>
<dbReference type="EMBL" id="MHSL01000036">
    <property type="protein sequence ID" value="OHA42908.1"/>
    <property type="molecule type" value="Genomic_DNA"/>
</dbReference>
<proteinExistence type="predicted"/>
<sequence>MRKIFFDTETTNYFSDVGKNDPTALDLAVVCLYDSAADAYKSFTQRELSELWPILEKADLLIGFNSEHFDIPLLNKYYSGDLSKIRGVDLLKEVKKVLGRRIKLDTLAEATLGRKKTGDGTESVRWWRAGEIDKVIKYCIEDVKITKELYEYALENGCLRYRDGRIIREIPLVTNHWERITEGAETKLTHTLPF</sequence>
<organism evidence="2 3">
    <name type="scientific">Candidatus Taylorbacteria bacterium RIFCSPLOWO2_12_FULL_44_15c</name>
    <dbReference type="NCBI Taxonomy" id="1802333"/>
    <lineage>
        <taxon>Bacteria</taxon>
        <taxon>Candidatus Tayloriibacteriota</taxon>
    </lineage>
</organism>
<dbReference type="InterPro" id="IPR012337">
    <property type="entry name" value="RNaseH-like_sf"/>
</dbReference>
<gene>
    <name evidence="2" type="ORF">A3G03_00115</name>
</gene>
<protein>
    <recommendedName>
        <fullName evidence="1">YprB ribonuclease H-like domain-containing protein</fullName>
    </recommendedName>
</protein>
<reference evidence="2 3" key="1">
    <citation type="journal article" date="2016" name="Nat. Commun.">
        <title>Thousands of microbial genomes shed light on interconnected biogeochemical processes in an aquifer system.</title>
        <authorList>
            <person name="Anantharaman K."/>
            <person name="Brown C.T."/>
            <person name="Hug L.A."/>
            <person name="Sharon I."/>
            <person name="Castelle C.J."/>
            <person name="Probst A.J."/>
            <person name="Thomas B.C."/>
            <person name="Singh A."/>
            <person name="Wilkins M.J."/>
            <person name="Karaoz U."/>
            <person name="Brodie E.L."/>
            <person name="Williams K.H."/>
            <person name="Hubbard S.S."/>
            <person name="Banfield J.F."/>
        </authorList>
    </citation>
    <scope>NUCLEOTIDE SEQUENCE [LARGE SCALE GENOMIC DNA]</scope>
</reference>
<dbReference type="SUPFAM" id="SSF53098">
    <property type="entry name" value="Ribonuclease H-like"/>
    <property type="match status" value="1"/>
</dbReference>
<dbReference type="Gene3D" id="3.30.420.10">
    <property type="entry name" value="Ribonuclease H-like superfamily/Ribonuclease H"/>
    <property type="match status" value="1"/>
</dbReference>
<dbReference type="STRING" id="1802333.A3G03_00115"/>
<dbReference type="InterPro" id="IPR038720">
    <property type="entry name" value="YprB_RNase_H-like_dom"/>
</dbReference>
<dbReference type="AlphaFoldDB" id="A0A1G2P3I8"/>